<dbReference type="KEGG" id="vda:VDAG_07717"/>
<proteinExistence type="predicted"/>
<dbReference type="Proteomes" id="UP000001611">
    <property type="component" value="Unassembled WGS sequence"/>
</dbReference>
<reference evidence="2" key="2">
    <citation type="journal article" date="2011" name="PLoS Pathog.">
        <title>Comparative genomics yields insights into niche adaptation of plant vascular wilt pathogens.</title>
        <authorList>
            <person name="Klosterman S.J."/>
            <person name="Subbarao K.V."/>
            <person name="Kang S."/>
            <person name="Veronese P."/>
            <person name="Gold S.E."/>
            <person name="Thomma B.P.H.J."/>
            <person name="Chen Z."/>
            <person name="Henrissat B."/>
            <person name="Lee Y.-H."/>
            <person name="Park J."/>
            <person name="Garcia-Pedrajas M.D."/>
            <person name="Barbara D.J."/>
            <person name="Anchieta A."/>
            <person name="de Jonge R."/>
            <person name="Santhanam P."/>
            <person name="Maruthachalam K."/>
            <person name="Atallah Z."/>
            <person name="Amyotte S.G."/>
            <person name="Paz Z."/>
            <person name="Inderbitzin P."/>
            <person name="Hayes R.J."/>
            <person name="Heiman D.I."/>
            <person name="Young S."/>
            <person name="Zeng Q."/>
            <person name="Engels R."/>
            <person name="Galagan J."/>
            <person name="Cuomo C.A."/>
            <person name="Dobinson K.F."/>
            <person name="Ma L.-J."/>
        </authorList>
    </citation>
    <scope>NUCLEOTIDE SEQUENCE [LARGE SCALE GENOMIC DNA]</scope>
    <source>
        <strain evidence="2">VdLs.17 / ATCC MYA-4575 / FGSC 10137</strain>
    </source>
</reference>
<sequence length="117" mass="13248">MTCQSHVPSSLLFVYFARCISCTVFNTRLRSVYQRQLDVGRMLGPRISNTDDQRRTLHRIWDRIRGGGHVYLNQLLQRARHAVWEMSEGIPIGCPACKKSLISGASKASKLKKACSL</sequence>
<name>G2XBT1_VERDV</name>
<dbReference type="AlphaFoldDB" id="G2XBT1"/>
<keyword evidence="2" id="KW-1185">Reference proteome</keyword>
<accession>G2XBT1</accession>
<gene>
    <name evidence="1" type="ORF">VDAG_07717</name>
</gene>
<dbReference type="GeneID" id="20709180"/>
<dbReference type="HOGENOM" id="CLU_2086640_0_0_1"/>
<dbReference type="RefSeq" id="XP_009654917.1">
    <property type="nucleotide sequence ID" value="XM_009656622.1"/>
</dbReference>
<reference evidence="1 2" key="1">
    <citation type="submission" date="2008-03" db="EMBL/GenBank/DDBJ databases">
        <title>The Genome Sequence of Verticillium dahliae VdLs.17.</title>
        <authorList>
            <consortium name="The Broad Institute Genome Sequencing Platform"/>
            <person name="Ma L.-J.J."/>
            <person name="Klosterman S.J."/>
            <person name="Subbarao K."/>
            <person name="Dobinson K."/>
            <person name="Veronese P."/>
            <person name="Kang S."/>
            <person name="Gold S.E."/>
            <person name="Young S."/>
            <person name="Jaffe D."/>
            <person name="Gnerre S."/>
            <person name="Berlin A."/>
            <person name="Heiman D."/>
            <person name="Hepburn T."/>
            <person name="Sykes S."/>
            <person name="Alvarado L."/>
            <person name="Kodira C.D."/>
            <person name="Lander E."/>
            <person name="Galagan J."/>
            <person name="Nusbaum C."/>
            <person name="Birren B."/>
        </authorList>
    </citation>
    <scope>NUCLEOTIDE SEQUENCE [LARGE SCALE GENOMIC DNA]</scope>
    <source>
        <strain evidence="2">VdLs.17 / ATCC MYA-4575 / FGSC 10137</strain>
    </source>
</reference>
<organism evidence="1 2">
    <name type="scientific">Verticillium dahliae (strain VdLs.17 / ATCC MYA-4575 / FGSC 10137)</name>
    <name type="common">Verticillium wilt</name>
    <dbReference type="NCBI Taxonomy" id="498257"/>
    <lineage>
        <taxon>Eukaryota</taxon>
        <taxon>Fungi</taxon>
        <taxon>Dikarya</taxon>
        <taxon>Ascomycota</taxon>
        <taxon>Pezizomycotina</taxon>
        <taxon>Sordariomycetes</taxon>
        <taxon>Hypocreomycetidae</taxon>
        <taxon>Glomerellales</taxon>
        <taxon>Plectosphaerellaceae</taxon>
        <taxon>Verticillium</taxon>
    </lineage>
</organism>
<dbReference type="InParanoid" id="G2XBT1"/>
<evidence type="ECO:0000313" key="1">
    <source>
        <dbReference type="EMBL" id="EGY16553.1"/>
    </source>
</evidence>
<dbReference type="EMBL" id="DS572711">
    <property type="protein sequence ID" value="EGY16553.1"/>
    <property type="molecule type" value="Genomic_DNA"/>
</dbReference>
<evidence type="ECO:0000313" key="2">
    <source>
        <dbReference type="Proteomes" id="UP000001611"/>
    </source>
</evidence>
<protein>
    <submittedName>
        <fullName evidence="1">Uncharacterized protein</fullName>
    </submittedName>
</protein>